<dbReference type="Pfam" id="PF14398">
    <property type="entry name" value="ATPgrasp_YheCD"/>
    <property type="match status" value="1"/>
</dbReference>
<dbReference type="SUPFAM" id="SSF56059">
    <property type="entry name" value="Glutathione synthetase ATP-binding domain-like"/>
    <property type="match status" value="1"/>
</dbReference>
<evidence type="ECO:0008006" key="3">
    <source>
        <dbReference type="Google" id="ProtNLM"/>
    </source>
</evidence>
<dbReference type="InterPro" id="IPR026838">
    <property type="entry name" value="YheC/D"/>
</dbReference>
<reference evidence="1 2" key="1">
    <citation type="submission" date="2018-08" db="EMBL/GenBank/DDBJ databases">
        <title>Bacillus chawlae sp. nov., Bacillus glennii sp. nov., and Bacillus saganii sp. nov. Isolated from the Vehicle Assembly Building at Kennedy Space Center where the Viking Spacecraft were Assembled.</title>
        <authorList>
            <person name="Seuylemezian A."/>
            <person name="Vaishampayan P."/>
        </authorList>
    </citation>
    <scope>NUCLEOTIDE SEQUENCE [LARGE SCALE GENOMIC DNA]</scope>
    <source>
        <strain evidence="1 2">V47-23a</strain>
    </source>
</reference>
<comment type="caution">
    <text evidence="1">The sequence shown here is derived from an EMBL/GenBank/DDBJ whole genome shotgun (WGS) entry which is preliminary data.</text>
</comment>
<name>A0A372LL17_9BACI</name>
<sequence>MMTMQILGVIIKGFYSGSSKPRLHRNYQLLAEIGEERVVFFHLEEVDYEEKTVPGYIYSRKYGWHVQKCPLPRVAISGVLNRDEEYYKNLRKLRKIVTVVNPVILNKWGIWKLFLRWKPLLPYLIDTTPLTDLSLIPEWLKNCQTVFLKPVRGSQGKGMYRVRSTSNSLFIVDGDIQETSMDQTELFLFLTENMKKDDYILQKGISLFEVNGRKLDIRVYLQRDGNKNWQAISTVPKFGKNGGVFTHIARGAEVMTMNWLNHFGKNLEIQIPPTSLIEEVAIHSAEAITPSFPDLAFLGIDIALDSEGKLWVLDLNPIPTRKTLNKEQKRIKYKLLLDFAKTYYID</sequence>
<dbReference type="Proteomes" id="UP000264541">
    <property type="component" value="Unassembled WGS sequence"/>
</dbReference>
<keyword evidence="2" id="KW-1185">Reference proteome</keyword>
<accession>A0A372LL17</accession>
<protein>
    <recommendedName>
        <fullName evidence="3">ATP-grasp domain-containing protein</fullName>
    </recommendedName>
</protein>
<dbReference type="AlphaFoldDB" id="A0A372LL17"/>
<proteinExistence type="predicted"/>
<dbReference type="Gene3D" id="3.30.470.20">
    <property type="entry name" value="ATP-grasp fold, B domain"/>
    <property type="match status" value="1"/>
</dbReference>
<organism evidence="1 2">
    <name type="scientific">Peribacillus saganii</name>
    <dbReference type="NCBI Taxonomy" id="2303992"/>
    <lineage>
        <taxon>Bacteria</taxon>
        <taxon>Bacillati</taxon>
        <taxon>Bacillota</taxon>
        <taxon>Bacilli</taxon>
        <taxon>Bacillales</taxon>
        <taxon>Bacillaceae</taxon>
        <taxon>Peribacillus</taxon>
    </lineage>
</organism>
<dbReference type="EMBL" id="QVTE01000045">
    <property type="protein sequence ID" value="RFU67290.1"/>
    <property type="molecule type" value="Genomic_DNA"/>
</dbReference>
<evidence type="ECO:0000313" key="1">
    <source>
        <dbReference type="EMBL" id="RFU67290.1"/>
    </source>
</evidence>
<gene>
    <name evidence="1" type="ORF">D0469_15460</name>
</gene>
<evidence type="ECO:0000313" key="2">
    <source>
        <dbReference type="Proteomes" id="UP000264541"/>
    </source>
</evidence>